<dbReference type="PROSITE" id="PS00122">
    <property type="entry name" value="CARBOXYLESTERASE_B_1"/>
    <property type="match status" value="1"/>
</dbReference>
<dbReference type="PANTHER" id="PTHR48081:SF9">
    <property type="entry name" value="CARBOXYLESTERASE"/>
    <property type="match status" value="1"/>
</dbReference>
<feature type="signal peptide" evidence="2">
    <location>
        <begin position="1"/>
        <end position="21"/>
    </location>
</feature>
<proteinExistence type="predicted"/>
<feature type="chain" id="PRO_5035885195" evidence="2">
    <location>
        <begin position="22"/>
        <end position="271"/>
    </location>
</feature>
<dbReference type="GO" id="GO:0016787">
    <property type="term" value="F:hydrolase activity"/>
    <property type="evidence" value="ECO:0007669"/>
    <property type="project" value="UniProtKB-KW"/>
</dbReference>
<dbReference type="Gene3D" id="3.40.50.1820">
    <property type="entry name" value="alpha/beta hydrolase"/>
    <property type="match status" value="1"/>
</dbReference>
<evidence type="ECO:0000313" key="4">
    <source>
        <dbReference type="EMBL" id="PRY54295.1"/>
    </source>
</evidence>
<dbReference type="SUPFAM" id="SSF53474">
    <property type="entry name" value="alpha/beta-Hydrolases"/>
    <property type="match status" value="1"/>
</dbReference>
<dbReference type="InterPro" id="IPR049492">
    <property type="entry name" value="BD-FAE-like_dom"/>
</dbReference>
<organism evidence="4 5">
    <name type="scientific">Arcticibacter pallidicorallinus</name>
    <dbReference type="NCBI Taxonomy" id="1259464"/>
    <lineage>
        <taxon>Bacteria</taxon>
        <taxon>Pseudomonadati</taxon>
        <taxon>Bacteroidota</taxon>
        <taxon>Sphingobacteriia</taxon>
        <taxon>Sphingobacteriales</taxon>
        <taxon>Sphingobacteriaceae</taxon>
        <taxon>Arcticibacter</taxon>
    </lineage>
</organism>
<keyword evidence="2" id="KW-0732">Signal</keyword>
<comment type="caution">
    <text evidence="4">The sequence shown here is derived from an EMBL/GenBank/DDBJ whole genome shotgun (WGS) entry which is preliminary data.</text>
</comment>
<keyword evidence="1" id="KW-0378">Hydrolase</keyword>
<dbReference type="PANTHER" id="PTHR48081">
    <property type="entry name" value="AB HYDROLASE SUPERFAMILY PROTEIN C4A8.06C"/>
    <property type="match status" value="1"/>
</dbReference>
<keyword evidence="5" id="KW-1185">Reference proteome</keyword>
<reference evidence="4 5" key="1">
    <citation type="submission" date="2018-03" db="EMBL/GenBank/DDBJ databases">
        <title>Genomic Encyclopedia of Type Strains, Phase III (KMG-III): the genomes of soil and plant-associated and newly described type strains.</title>
        <authorList>
            <person name="Whitman W."/>
        </authorList>
    </citation>
    <scope>NUCLEOTIDE SEQUENCE [LARGE SCALE GENOMIC DNA]</scope>
    <source>
        <strain evidence="4 5">CGMCC 1.9313</strain>
    </source>
</reference>
<accession>A0A2T0U8N7</accession>
<sequence length="271" mass="30542">MKQFRIILLLLLLVAHVTGQTSDETRYSTKKDVFYIGNEETDAYRKERCNLDIYYPLNKKKFPTVVWFHGGGLEFSQKEIPIQLQNKGIAVVGVNYRLSPKAKNPAYTEDAAEALAWVFKHIEQFGGDPSQIYVAGHSAGAYLALMIGMDKSYLNKHGIDADKIKGLIPISGQTATHYTIRKERGLNMKVPVTDRYAPLTLVRTNIPPMLLITGDRALELTSRYEENLYLLSLLKDAGNQKVTIYELSGFDHGTVLAPACSLLLEWIKYIK</sequence>
<dbReference type="Pfam" id="PF20434">
    <property type="entry name" value="BD-FAE"/>
    <property type="match status" value="1"/>
</dbReference>
<name>A0A2T0U8N7_9SPHI</name>
<dbReference type="EMBL" id="PVTH01000002">
    <property type="protein sequence ID" value="PRY54295.1"/>
    <property type="molecule type" value="Genomic_DNA"/>
</dbReference>
<evidence type="ECO:0000313" key="5">
    <source>
        <dbReference type="Proteomes" id="UP000238034"/>
    </source>
</evidence>
<evidence type="ECO:0000256" key="2">
    <source>
        <dbReference type="SAM" id="SignalP"/>
    </source>
</evidence>
<feature type="domain" description="BD-FAE-like" evidence="3">
    <location>
        <begin position="51"/>
        <end position="170"/>
    </location>
</feature>
<dbReference type="InterPro" id="IPR029058">
    <property type="entry name" value="AB_hydrolase_fold"/>
</dbReference>
<dbReference type="InterPro" id="IPR019826">
    <property type="entry name" value="Carboxylesterase_B_AS"/>
</dbReference>
<dbReference type="RefSeq" id="WP_219904981.1">
    <property type="nucleotide sequence ID" value="NZ_PVTH01000002.1"/>
</dbReference>
<gene>
    <name evidence="4" type="ORF">B0I27_10261</name>
</gene>
<dbReference type="InterPro" id="IPR050300">
    <property type="entry name" value="GDXG_lipolytic_enzyme"/>
</dbReference>
<dbReference type="Proteomes" id="UP000238034">
    <property type="component" value="Unassembled WGS sequence"/>
</dbReference>
<evidence type="ECO:0000259" key="3">
    <source>
        <dbReference type="Pfam" id="PF20434"/>
    </source>
</evidence>
<protein>
    <submittedName>
        <fullName evidence="4">Acetyl esterase/lipase</fullName>
    </submittedName>
</protein>
<dbReference type="AlphaFoldDB" id="A0A2T0U8N7"/>
<evidence type="ECO:0000256" key="1">
    <source>
        <dbReference type="ARBA" id="ARBA00022801"/>
    </source>
</evidence>